<dbReference type="AlphaFoldDB" id="U5D898"/>
<feature type="non-terminal residue" evidence="1">
    <location>
        <position position="1"/>
    </location>
</feature>
<dbReference type="Gramene" id="ERN16588">
    <property type="protein sequence ID" value="ERN16588"/>
    <property type="gene ID" value="AMTR_s00031p00219310"/>
</dbReference>
<proteinExistence type="predicted"/>
<gene>
    <name evidence="1" type="ORF">AMTR_s00031p00219310</name>
</gene>
<name>U5D898_AMBTC</name>
<sequence length="90" mass="9407">GDPDAYGEGPRPGGYFLKCVRYSGCCFFSSGSQRPGAEGNVALGGPTVKGVLTISSPRKNRGLLGVCKELAAYALSGEIFNHLEGVLRDL</sequence>
<dbReference type="HOGENOM" id="CLU_2447095_0_0_1"/>
<protein>
    <submittedName>
        <fullName evidence="1">Uncharacterized protein</fullName>
    </submittedName>
</protein>
<reference evidence="1" key="1">
    <citation type="submission" date="2013-08" db="EMBL/GenBank/DDBJ databases">
        <authorList>
            <person name="Albert V.A."/>
            <person name="Barbazuk W.B."/>
            <person name="Chamala S."/>
            <person name="Chanderbali A.S."/>
            <person name="dePamphilis C.W."/>
            <person name="Der J.P."/>
            <person name="Estill J.C."/>
            <person name="Leebens-Mack J."/>
            <person name="Ma H."/>
            <person name="Palmer J.D."/>
            <person name="Rounsley S."/>
            <person name="Sankoff D."/>
            <person name="Schuster S.C."/>
            <person name="Soltis D.E."/>
            <person name="Soltis P.S."/>
            <person name="Wessler S.R."/>
            <person name="Wing R.A."/>
        </authorList>
    </citation>
    <scope>NUCLEOTIDE SEQUENCE</scope>
    <source>
        <tissue evidence="1">Leaf</tissue>
    </source>
</reference>
<accession>U5D898</accession>
<keyword evidence="2" id="KW-1185">Reference proteome</keyword>
<organism evidence="1 2">
    <name type="scientific">Amborella trichopoda</name>
    <dbReference type="NCBI Taxonomy" id="13333"/>
    <lineage>
        <taxon>Eukaryota</taxon>
        <taxon>Viridiplantae</taxon>
        <taxon>Streptophyta</taxon>
        <taxon>Embryophyta</taxon>
        <taxon>Tracheophyta</taxon>
        <taxon>Spermatophyta</taxon>
        <taxon>Magnoliopsida</taxon>
        <taxon>Amborellales</taxon>
        <taxon>Amborellaceae</taxon>
        <taxon>Amborella</taxon>
    </lineage>
</organism>
<evidence type="ECO:0000313" key="2">
    <source>
        <dbReference type="Proteomes" id="UP000017836"/>
    </source>
</evidence>
<evidence type="ECO:0000313" key="1">
    <source>
        <dbReference type="EMBL" id="ERN16588.1"/>
    </source>
</evidence>
<dbReference type="Proteomes" id="UP000017836">
    <property type="component" value="Unassembled WGS sequence"/>
</dbReference>
<dbReference type="EMBL" id="KI392442">
    <property type="protein sequence ID" value="ERN16588.1"/>
    <property type="molecule type" value="Genomic_DNA"/>
</dbReference>